<proteinExistence type="predicted"/>
<protein>
    <recommendedName>
        <fullName evidence="4">PDZ domain-containing protein</fullName>
    </recommendedName>
</protein>
<feature type="compositionally biased region" description="Pro residues" evidence="1">
    <location>
        <begin position="1"/>
        <end position="10"/>
    </location>
</feature>
<feature type="compositionally biased region" description="Gly residues" evidence="1">
    <location>
        <begin position="126"/>
        <end position="135"/>
    </location>
</feature>
<dbReference type="EMBL" id="BLXT01005736">
    <property type="protein sequence ID" value="GFO25200.1"/>
    <property type="molecule type" value="Genomic_DNA"/>
</dbReference>
<evidence type="ECO:0000313" key="3">
    <source>
        <dbReference type="Proteomes" id="UP000735302"/>
    </source>
</evidence>
<feature type="compositionally biased region" description="Pro residues" evidence="1">
    <location>
        <begin position="18"/>
        <end position="38"/>
    </location>
</feature>
<sequence>MEYPPSPSNPQSPSKSHPLPPAEKPQGPPPSPSPPYPFTPEVQGGSSVGEAALLIRNGTRFSEIDLKTGLHAAAATISLEKTNRLLYTCLPIPEFRNFLWLSSLSSFRSLFSCWGTSTRILLRGGTPTGMGGGGSSKSSQPKMI</sequence>
<keyword evidence="3" id="KW-1185">Reference proteome</keyword>
<gene>
    <name evidence="2" type="ORF">PoB_005170500</name>
</gene>
<feature type="region of interest" description="Disordered" evidence="1">
    <location>
        <begin position="1"/>
        <end position="45"/>
    </location>
</feature>
<evidence type="ECO:0000256" key="1">
    <source>
        <dbReference type="SAM" id="MobiDB-lite"/>
    </source>
</evidence>
<accession>A0AAV4C1C7</accession>
<evidence type="ECO:0000313" key="2">
    <source>
        <dbReference type="EMBL" id="GFO25200.1"/>
    </source>
</evidence>
<organism evidence="2 3">
    <name type="scientific">Plakobranchus ocellatus</name>
    <dbReference type="NCBI Taxonomy" id="259542"/>
    <lineage>
        <taxon>Eukaryota</taxon>
        <taxon>Metazoa</taxon>
        <taxon>Spiralia</taxon>
        <taxon>Lophotrochozoa</taxon>
        <taxon>Mollusca</taxon>
        <taxon>Gastropoda</taxon>
        <taxon>Heterobranchia</taxon>
        <taxon>Euthyneura</taxon>
        <taxon>Panpulmonata</taxon>
        <taxon>Sacoglossa</taxon>
        <taxon>Placobranchoidea</taxon>
        <taxon>Plakobranchidae</taxon>
        <taxon>Plakobranchus</taxon>
    </lineage>
</organism>
<reference evidence="2 3" key="1">
    <citation type="journal article" date="2021" name="Elife">
        <title>Chloroplast acquisition without the gene transfer in kleptoplastic sea slugs, Plakobranchus ocellatus.</title>
        <authorList>
            <person name="Maeda T."/>
            <person name="Takahashi S."/>
            <person name="Yoshida T."/>
            <person name="Shimamura S."/>
            <person name="Takaki Y."/>
            <person name="Nagai Y."/>
            <person name="Toyoda A."/>
            <person name="Suzuki Y."/>
            <person name="Arimoto A."/>
            <person name="Ishii H."/>
            <person name="Satoh N."/>
            <person name="Nishiyama T."/>
            <person name="Hasebe M."/>
            <person name="Maruyama T."/>
            <person name="Minagawa J."/>
            <person name="Obokata J."/>
            <person name="Shigenobu S."/>
        </authorList>
    </citation>
    <scope>NUCLEOTIDE SEQUENCE [LARGE SCALE GENOMIC DNA]</scope>
</reference>
<feature type="region of interest" description="Disordered" evidence="1">
    <location>
        <begin position="125"/>
        <end position="144"/>
    </location>
</feature>
<evidence type="ECO:0008006" key="4">
    <source>
        <dbReference type="Google" id="ProtNLM"/>
    </source>
</evidence>
<name>A0AAV4C1C7_9GAST</name>
<dbReference type="AlphaFoldDB" id="A0AAV4C1C7"/>
<comment type="caution">
    <text evidence="2">The sequence shown here is derived from an EMBL/GenBank/DDBJ whole genome shotgun (WGS) entry which is preliminary data.</text>
</comment>
<dbReference type="Proteomes" id="UP000735302">
    <property type="component" value="Unassembled WGS sequence"/>
</dbReference>